<feature type="chain" id="PRO_5013883745" description="DUF5667 domain-containing protein" evidence="1">
    <location>
        <begin position="20"/>
        <end position="134"/>
    </location>
</feature>
<name>A0A2H0NFG4_9BACT</name>
<proteinExistence type="predicted"/>
<gene>
    <name evidence="2" type="ORF">COV54_01950</name>
</gene>
<accession>A0A2H0NFG4</accession>
<dbReference type="EMBL" id="PCWR01000046">
    <property type="protein sequence ID" value="PIR06905.1"/>
    <property type="molecule type" value="Genomic_DNA"/>
</dbReference>
<evidence type="ECO:0000256" key="1">
    <source>
        <dbReference type="SAM" id="SignalP"/>
    </source>
</evidence>
<comment type="caution">
    <text evidence="2">The sequence shown here is derived from an EMBL/GenBank/DDBJ whole genome shotgun (WGS) entry which is preliminary data.</text>
</comment>
<dbReference type="AlphaFoldDB" id="A0A2H0NFG4"/>
<evidence type="ECO:0008006" key="4">
    <source>
        <dbReference type="Google" id="ProtNLM"/>
    </source>
</evidence>
<protein>
    <recommendedName>
        <fullName evidence="4">DUF5667 domain-containing protein</fullName>
    </recommendedName>
</protein>
<evidence type="ECO:0000313" key="3">
    <source>
        <dbReference type="Proteomes" id="UP000228867"/>
    </source>
</evidence>
<evidence type="ECO:0000313" key="2">
    <source>
        <dbReference type="EMBL" id="PIR06905.1"/>
    </source>
</evidence>
<dbReference type="Proteomes" id="UP000228867">
    <property type="component" value="Unassembled WGS sequence"/>
</dbReference>
<keyword evidence="1" id="KW-0732">Signal</keyword>
<organism evidence="2 3">
    <name type="scientific">Candidatus Jorgensenbacteria bacterium CG11_big_fil_rev_8_21_14_0_20_38_23</name>
    <dbReference type="NCBI Taxonomy" id="1974594"/>
    <lineage>
        <taxon>Bacteria</taxon>
        <taxon>Candidatus Joergenseniibacteriota</taxon>
    </lineage>
</organism>
<reference evidence="2 3" key="1">
    <citation type="submission" date="2017-09" db="EMBL/GenBank/DDBJ databases">
        <title>Depth-based differentiation of microbial function through sediment-hosted aquifers and enrichment of novel symbionts in the deep terrestrial subsurface.</title>
        <authorList>
            <person name="Probst A.J."/>
            <person name="Ladd B."/>
            <person name="Jarett J.K."/>
            <person name="Geller-Mcgrath D.E."/>
            <person name="Sieber C.M."/>
            <person name="Emerson J.B."/>
            <person name="Anantharaman K."/>
            <person name="Thomas B.C."/>
            <person name="Malmstrom R."/>
            <person name="Stieglmeier M."/>
            <person name="Klingl A."/>
            <person name="Woyke T."/>
            <person name="Ryan C.M."/>
            <person name="Banfield J.F."/>
        </authorList>
    </citation>
    <scope>NUCLEOTIDE SEQUENCE [LARGE SCALE GENOMIC DNA]</scope>
    <source>
        <strain evidence="2">CG11_big_fil_rev_8_21_14_0_20_38_23</strain>
    </source>
</reference>
<feature type="signal peptide" evidence="1">
    <location>
        <begin position="1"/>
        <end position="19"/>
    </location>
</feature>
<sequence>MKKIYFFIILGLFLSFAPAVVQGTEAGDSFNLNSIKNLLPAPINDLVNTVQKITPNFQSPFFQKLQNTVQNLKTESLNAQNFLDKFKEIFYKINNWFEGNLGVSLTAILKAIGNVIVWIFETLIKLIKTAISYL</sequence>